<name>G0AC71_COLFT</name>
<evidence type="ECO:0000256" key="1">
    <source>
        <dbReference type="SAM" id="SignalP"/>
    </source>
</evidence>
<dbReference type="EMBL" id="CP002745">
    <property type="protein sequence ID" value="AEK62426.1"/>
    <property type="molecule type" value="Genomic_DNA"/>
</dbReference>
<gene>
    <name evidence="2" type="ordered locus">CFU_2599</name>
</gene>
<dbReference type="HOGENOM" id="CLU_124351_0_0_4"/>
<reference evidence="2 3" key="1">
    <citation type="journal article" date="2004" name="Environ. Microbiol.">
        <title>Phylogeny-function analysis of (meta)genomic libraries: screening for expression of ribosomal RNA genes by large-insert library fluorescent in situ hybridization (LIL-FISH).</title>
        <authorList>
            <person name="Leveau J.H."/>
            <person name="Gerards S."/>
            <person name="de Boer W."/>
            <person name="van Veen J.A."/>
        </authorList>
    </citation>
    <scope>NUCLEOTIDE SEQUENCE [LARGE SCALE GENOMIC DNA]</scope>
    <source>
        <strain evidence="2 3">Ter331</strain>
    </source>
</reference>
<proteinExistence type="predicted"/>
<feature type="signal peptide" evidence="1">
    <location>
        <begin position="1"/>
        <end position="37"/>
    </location>
</feature>
<keyword evidence="1" id="KW-0732">Signal</keyword>
<dbReference type="InterPro" id="IPR025091">
    <property type="entry name" value="DUF4019"/>
</dbReference>
<feature type="chain" id="PRO_5003396610" description="DUF4019 domain-containing protein" evidence="1">
    <location>
        <begin position="38"/>
        <end position="157"/>
    </location>
</feature>
<dbReference type="AlphaFoldDB" id="G0AC71"/>
<reference evidence="2 3" key="4">
    <citation type="journal article" date="2010" name="Environ. Microbiol.">
        <title>The bacterial genus Collimonas: mycophagy, weathering and other adaptive solutions to life in oligotrophic soil environments.</title>
        <authorList>
            <person name="Leveau J.H."/>
            <person name="Uroz S."/>
            <person name="de Boer W."/>
        </authorList>
    </citation>
    <scope>NUCLEOTIDE SEQUENCE [LARGE SCALE GENOMIC DNA]</scope>
    <source>
        <strain evidence="2 3">Ter331</strain>
    </source>
</reference>
<evidence type="ECO:0000313" key="2">
    <source>
        <dbReference type="EMBL" id="AEK62426.1"/>
    </source>
</evidence>
<reference evidence="2 3" key="2">
    <citation type="journal article" date="2006" name="J. Microbiol. Methods">
        <title>Genomic flank-sequencing of plasposon insertion sites for rapid identification of functional genes.</title>
        <authorList>
            <person name="Leveau J.H."/>
            <person name="Gerards S."/>
            <person name="Fritsche K."/>
            <person name="Zondag G."/>
            <person name="van Veen J.A."/>
        </authorList>
    </citation>
    <scope>NUCLEOTIDE SEQUENCE [LARGE SCALE GENOMIC DNA]</scope>
    <source>
        <strain evidence="2 3">Ter331</strain>
    </source>
</reference>
<accession>G0AC71</accession>
<reference evidence="2 3" key="5">
    <citation type="journal article" date="2011" name="ISME J.">
        <title>Dual transcriptional profiling of a bacterial/fungal confrontation: Collimonas fungivorans versus Aspergillus niger.</title>
        <authorList>
            <person name="Mela F."/>
            <person name="Fritsche K."/>
            <person name="de Boer W."/>
            <person name="van Veen J.A."/>
            <person name="de Graaff L.H."/>
            <person name="van den Berg M."/>
            <person name="Leveau J.H."/>
        </authorList>
    </citation>
    <scope>NUCLEOTIDE SEQUENCE [LARGE SCALE GENOMIC DNA]</scope>
    <source>
        <strain evidence="2 3">Ter331</strain>
    </source>
</reference>
<sequence length="157" mass="17280">MSVLSNMAAVHPEARKMKTILTLVTVALLAAATPSFAADPQAELIQQAETAAKTWMTLTDAGKFGESWERAGTFFKTGIAKNTWETGIRSLRAPLGPVKMRELKSTEYATTLPGAPDGEYVVIQYETQFENKKSATETITPMREKDGSWKVSGYFIR</sequence>
<protein>
    <recommendedName>
        <fullName evidence="4">DUF4019 domain-containing protein</fullName>
    </recommendedName>
</protein>
<dbReference type="Proteomes" id="UP000008392">
    <property type="component" value="Chromosome"/>
</dbReference>
<evidence type="ECO:0000313" key="3">
    <source>
        <dbReference type="Proteomes" id="UP000008392"/>
    </source>
</evidence>
<organism evidence="2 3">
    <name type="scientific">Collimonas fungivorans (strain Ter331)</name>
    <dbReference type="NCBI Taxonomy" id="1005048"/>
    <lineage>
        <taxon>Bacteria</taxon>
        <taxon>Pseudomonadati</taxon>
        <taxon>Pseudomonadota</taxon>
        <taxon>Betaproteobacteria</taxon>
        <taxon>Burkholderiales</taxon>
        <taxon>Oxalobacteraceae</taxon>
        <taxon>Collimonas</taxon>
    </lineage>
</organism>
<dbReference type="KEGG" id="cfu:CFU_2599"/>
<dbReference type="Pfam" id="PF13211">
    <property type="entry name" value="DUF4019"/>
    <property type="match status" value="1"/>
</dbReference>
<dbReference type="eggNOG" id="COG2771">
    <property type="taxonomic scope" value="Bacteria"/>
</dbReference>
<evidence type="ECO:0008006" key="4">
    <source>
        <dbReference type="Google" id="ProtNLM"/>
    </source>
</evidence>
<reference evidence="3" key="6">
    <citation type="submission" date="2011-05" db="EMBL/GenBank/DDBJ databases">
        <title>Complete sequence of Collimonas fungivorans Ter331.</title>
        <authorList>
            <person name="Leveau J.H."/>
        </authorList>
    </citation>
    <scope>NUCLEOTIDE SEQUENCE [LARGE SCALE GENOMIC DNA]</scope>
    <source>
        <strain evidence="3">Ter331</strain>
    </source>
</reference>
<reference evidence="2 3" key="3">
    <citation type="journal article" date="2008" name="FEMS Microbiol. Ecol.">
        <title>Identification and characterization of genes underlying chitinolysis in Collimonas fungivorans Ter331.</title>
        <authorList>
            <person name="Fritsche K."/>
            <person name="de Boer W."/>
            <person name="Gerards S."/>
            <person name="van den Berg M."/>
            <person name="van Veen J.A."/>
            <person name="Leveau J.H."/>
        </authorList>
    </citation>
    <scope>NUCLEOTIDE SEQUENCE [LARGE SCALE GENOMIC DNA]</scope>
    <source>
        <strain evidence="2 3">Ter331</strain>
    </source>
</reference>
<keyword evidence="3" id="KW-1185">Reference proteome</keyword>